<dbReference type="AlphaFoldDB" id="A0A9X2HC65"/>
<protein>
    <submittedName>
        <fullName evidence="1">SIR2 family protein</fullName>
    </submittedName>
</protein>
<dbReference type="Proteomes" id="UP001155220">
    <property type="component" value="Unassembled WGS sequence"/>
</dbReference>
<evidence type="ECO:0000313" key="2">
    <source>
        <dbReference type="Proteomes" id="UP001155220"/>
    </source>
</evidence>
<reference evidence="1" key="1">
    <citation type="submission" date="2022-03" db="EMBL/GenBank/DDBJ databases">
        <title>Aurantimonas Liuensis sp. Nov., isolated from the hadal seawater of the Mariana Trench.</title>
        <authorList>
            <person name="Liu R."/>
        </authorList>
    </citation>
    <scope>NUCLEOTIDE SEQUENCE</scope>
    <source>
        <strain evidence="1">LRZ36</strain>
    </source>
</reference>
<keyword evidence="2" id="KW-1185">Reference proteome</keyword>
<organism evidence="1 2">
    <name type="scientific">Aurantimonas marianensis</name>
    <dbReference type="NCBI Taxonomy" id="2920428"/>
    <lineage>
        <taxon>Bacteria</taxon>
        <taxon>Pseudomonadati</taxon>
        <taxon>Pseudomonadota</taxon>
        <taxon>Alphaproteobacteria</taxon>
        <taxon>Hyphomicrobiales</taxon>
        <taxon>Aurantimonadaceae</taxon>
        <taxon>Aurantimonas</taxon>
    </lineage>
</organism>
<name>A0A9X2HC65_9HYPH</name>
<proteinExistence type="predicted"/>
<sequence>MTAARERRPLKLSIPPLRDIIVRMIGKFSRHVLLTGAGWSRNWGGQLANEVWSSLVGHPRIRANAGLRDLLLDETAFEVALGKTHVAPFTAADRAEIEQAVLDIFVAIDREIARPDHEPWINIYKVQELLFRFFGQRNEGNSSGYLFTLNQDLFFERHLYNEHVAGAPGGVLPGLVPNPGRRWFWTNIGAYDPTFMMQPAVDPRVQGRLANQMNVIKLYGSFNWRSPDGGNAMVVGTEKTAEIASMPLLSWYADIFRAVINAGDVRLMIAGYGFADEHINAAIADAVEHHRLSLFIWNTTSDVKSLVLSSPHGARIWQGLISTATRPLIEVFPSNQAETEEYRRIRATFFS</sequence>
<gene>
    <name evidence="1" type="ORF">MJ956_11470</name>
</gene>
<evidence type="ECO:0000313" key="1">
    <source>
        <dbReference type="EMBL" id="MCP3055757.1"/>
    </source>
</evidence>
<dbReference type="EMBL" id="JALHBS010000068">
    <property type="protein sequence ID" value="MCP3055757.1"/>
    <property type="molecule type" value="Genomic_DNA"/>
</dbReference>
<dbReference type="RefSeq" id="WP_253964598.1">
    <property type="nucleotide sequence ID" value="NZ_JALHBS010000068.1"/>
</dbReference>
<comment type="caution">
    <text evidence="1">The sequence shown here is derived from an EMBL/GenBank/DDBJ whole genome shotgun (WGS) entry which is preliminary data.</text>
</comment>
<accession>A0A9X2HC65</accession>